<comment type="similarity">
    <text evidence="3 14">Belongs to the glycosyltransferase 31 family.</text>
</comment>
<reference evidence="16 17" key="1">
    <citation type="journal article" date="2007" name="Nature">
        <title>Genome of the marsupial Monodelphis domestica reveals innovation in non-coding sequences.</title>
        <authorList>
            <person name="Mikkelsen T.S."/>
            <person name="Wakefield M.J."/>
            <person name="Aken B."/>
            <person name="Amemiya C.T."/>
            <person name="Chang J.L."/>
            <person name="Duke S."/>
            <person name="Garber M."/>
            <person name="Gentles A.J."/>
            <person name="Goodstadt L."/>
            <person name="Heger A."/>
            <person name="Jurka J."/>
            <person name="Kamal M."/>
            <person name="Mauceli E."/>
            <person name="Searle S.M."/>
            <person name="Sharpe T."/>
            <person name="Baker M.L."/>
            <person name="Batzer M.A."/>
            <person name="Benos P.V."/>
            <person name="Belov K."/>
            <person name="Clamp M."/>
            <person name="Cook A."/>
            <person name="Cuff J."/>
            <person name="Das R."/>
            <person name="Davidow L."/>
            <person name="Deakin J.E."/>
            <person name="Fazzari M.J."/>
            <person name="Glass J.L."/>
            <person name="Grabherr M."/>
            <person name="Greally J.M."/>
            <person name="Gu W."/>
            <person name="Hore T.A."/>
            <person name="Huttley G.A."/>
            <person name="Kleber M."/>
            <person name="Jirtle R.L."/>
            <person name="Koina E."/>
            <person name="Lee J.T."/>
            <person name="Mahony S."/>
            <person name="Marra M.A."/>
            <person name="Miller R.D."/>
            <person name="Nicholls R.D."/>
            <person name="Oda M."/>
            <person name="Papenfuss A.T."/>
            <person name="Parra Z.E."/>
            <person name="Pollock D.D."/>
            <person name="Ray D.A."/>
            <person name="Schein J.E."/>
            <person name="Speed T.P."/>
            <person name="Thompson K."/>
            <person name="VandeBerg J.L."/>
            <person name="Wade C.M."/>
            <person name="Walker J.A."/>
            <person name="Waters P.D."/>
            <person name="Webber C."/>
            <person name="Weidman J.R."/>
            <person name="Xie X."/>
            <person name="Zody M.C."/>
            <person name="Baldwin J."/>
            <person name="Abdouelleil A."/>
            <person name="Abdulkadir J."/>
            <person name="Abebe A."/>
            <person name="Abera B."/>
            <person name="Abreu J."/>
            <person name="Acer S.C."/>
            <person name="Aftuck L."/>
            <person name="Alexander A."/>
            <person name="An P."/>
            <person name="Anderson E."/>
            <person name="Anderson S."/>
            <person name="Arachi H."/>
            <person name="Azer M."/>
            <person name="Bachantsang P."/>
            <person name="Barry A."/>
            <person name="Bayul T."/>
            <person name="Berlin A."/>
            <person name="Bessette D."/>
            <person name="Bloom T."/>
            <person name="Bloom T."/>
            <person name="Boguslavskiy L."/>
            <person name="Bonnet C."/>
            <person name="Boukhgalter B."/>
            <person name="Bourzgui I."/>
            <person name="Brown A."/>
            <person name="Cahill P."/>
            <person name="Channer S."/>
            <person name="Cheshatsang Y."/>
            <person name="Chuda L."/>
            <person name="Citroen M."/>
            <person name="Collymore A."/>
            <person name="Cooke P."/>
            <person name="Costello M."/>
            <person name="D'Aco K."/>
            <person name="Daza R."/>
            <person name="De Haan G."/>
            <person name="DeGray S."/>
            <person name="DeMaso C."/>
            <person name="Dhargay N."/>
            <person name="Dooley K."/>
            <person name="Dooley E."/>
            <person name="Doricent M."/>
            <person name="Dorje P."/>
            <person name="Dorjee K."/>
            <person name="Dupes A."/>
            <person name="Elong R."/>
            <person name="Falk J."/>
            <person name="Farina A."/>
            <person name="Faro S."/>
            <person name="Ferguson D."/>
            <person name="Fisher S."/>
            <person name="Foley C.D."/>
            <person name="Franke A."/>
            <person name="Friedrich D."/>
            <person name="Gadbois L."/>
            <person name="Gearin G."/>
            <person name="Gearin C.R."/>
            <person name="Giannoukos G."/>
            <person name="Goode T."/>
            <person name="Graham J."/>
            <person name="Grandbois E."/>
            <person name="Grewal S."/>
            <person name="Gyaltsen K."/>
            <person name="Hafez N."/>
            <person name="Hagos B."/>
            <person name="Hall J."/>
            <person name="Henson C."/>
            <person name="Hollinger A."/>
            <person name="Honan T."/>
            <person name="Huard M.D."/>
            <person name="Hughes L."/>
            <person name="Hurhula B."/>
            <person name="Husby M.E."/>
            <person name="Kamat A."/>
            <person name="Kanga B."/>
            <person name="Kashin S."/>
            <person name="Khazanovich D."/>
            <person name="Kisner P."/>
            <person name="Lance K."/>
            <person name="Lara M."/>
            <person name="Lee W."/>
            <person name="Lennon N."/>
            <person name="Letendre F."/>
            <person name="LeVine R."/>
            <person name="Lipovsky A."/>
            <person name="Liu X."/>
            <person name="Liu J."/>
            <person name="Liu S."/>
            <person name="Lokyitsang T."/>
            <person name="Lokyitsang Y."/>
            <person name="Lubonja R."/>
            <person name="Lui A."/>
            <person name="MacDonald P."/>
            <person name="Magnisalis V."/>
            <person name="Maru K."/>
            <person name="Matthews C."/>
            <person name="McCusker W."/>
            <person name="McDonough S."/>
            <person name="Mehta T."/>
            <person name="Meldrim J."/>
            <person name="Meneus L."/>
            <person name="Mihai O."/>
            <person name="Mihalev A."/>
            <person name="Mihova T."/>
            <person name="Mittelman R."/>
            <person name="Mlenga V."/>
            <person name="Montmayeur A."/>
            <person name="Mulrain L."/>
            <person name="Navidi A."/>
            <person name="Naylor J."/>
            <person name="Negash T."/>
            <person name="Nguyen T."/>
            <person name="Nguyen N."/>
            <person name="Nicol R."/>
            <person name="Norbu C."/>
            <person name="Norbu N."/>
            <person name="Novod N."/>
            <person name="O'Neill B."/>
            <person name="Osman S."/>
            <person name="Markiewicz E."/>
            <person name="Oyono O.L."/>
            <person name="Patti C."/>
            <person name="Phunkhang P."/>
            <person name="Pierre F."/>
            <person name="Priest M."/>
            <person name="Raghuraman S."/>
            <person name="Rege F."/>
            <person name="Reyes R."/>
            <person name="Rise C."/>
            <person name="Rogov P."/>
            <person name="Ross K."/>
            <person name="Ryan E."/>
            <person name="Settipalli S."/>
            <person name="Shea T."/>
            <person name="Sherpa N."/>
            <person name="Shi L."/>
            <person name="Shih D."/>
            <person name="Sparrow T."/>
            <person name="Spaulding J."/>
            <person name="Stalker J."/>
            <person name="Stange-Thomann N."/>
            <person name="Stavropoulos S."/>
            <person name="Stone C."/>
            <person name="Strader C."/>
            <person name="Tesfaye S."/>
            <person name="Thomson T."/>
            <person name="Thoulutsang Y."/>
            <person name="Thoulutsang D."/>
            <person name="Topham K."/>
            <person name="Topping I."/>
            <person name="Tsamla T."/>
            <person name="Vassiliev H."/>
            <person name="Vo A."/>
            <person name="Wangchuk T."/>
            <person name="Wangdi T."/>
            <person name="Weiand M."/>
            <person name="Wilkinson J."/>
            <person name="Wilson A."/>
            <person name="Yadav S."/>
            <person name="Young G."/>
            <person name="Yu Q."/>
            <person name="Zembek L."/>
            <person name="Zhong D."/>
            <person name="Zimmer A."/>
            <person name="Zwirko Z."/>
            <person name="Jaffe D.B."/>
            <person name="Alvarez P."/>
            <person name="Brockman W."/>
            <person name="Butler J."/>
            <person name="Chin C."/>
            <person name="Gnerre S."/>
            <person name="MacCallum I."/>
            <person name="Graves J.A."/>
            <person name="Ponting C.P."/>
            <person name="Breen M."/>
            <person name="Samollow P.B."/>
            <person name="Lander E.S."/>
            <person name="Lindblad-Toh K."/>
        </authorList>
    </citation>
    <scope>NUCLEOTIDE SEQUENCE [LARGE SCALE GENOMIC DNA]</scope>
</reference>
<keyword evidence="12" id="KW-0325">Glycoprotein</keyword>
<dbReference type="GeneTree" id="ENSGT00940000160964"/>
<keyword evidence="7 14" id="KW-0735">Signal-anchor</keyword>
<evidence type="ECO:0000256" key="10">
    <source>
        <dbReference type="ARBA" id="ARBA00023098"/>
    </source>
</evidence>
<comment type="subcellular location">
    <subcellularLocation>
        <location evidence="1 14">Golgi apparatus membrane</location>
        <topology evidence="1 14">Single-pass type II membrane protein</topology>
    </subcellularLocation>
</comment>
<proteinExistence type="inferred from homology"/>
<dbReference type="EC" id="2.4.1.-" evidence="14"/>
<keyword evidence="9 14" id="KW-0333">Golgi apparatus</keyword>
<dbReference type="GO" id="GO:0006493">
    <property type="term" value="P:protein O-linked glycosylation"/>
    <property type="evidence" value="ECO:0000318"/>
    <property type="project" value="GO_Central"/>
</dbReference>
<keyword evidence="4 14" id="KW-0328">Glycosyltransferase</keyword>
<gene>
    <name evidence="16" type="primary">B3GALT5</name>
</gene>
<evidence type="ECO:0000256" key="13">
    <source>
        <dbReference type="ARBA" id="ARBA00048834"/>
    </source>
</evidence>
<evidence type="ECO:0000313" key="17">
    <source>
        <dbReference type="Proteomes" id="UP000002280"/>
    </source>
</evidence>
<dbReference type="Gene3D" id="3.90.550.50">
    <property type="match status" value="1"/>
</dbReference>
<comment type="catalytic activity">
    <reaction evidence="13">
        <text>a globoside Gb4Cer (d18:1(4E)) + UDP-alpha-D-galactose = a globoside GalGb4Cer (d18:1(4E)) + UDP + H(+)</text>
        <dbReference type="Rhea" id="RHEA:41996"/>
        <dbReference type="ChEBI" id="CHEBI:15378"/>
        <dbReference type="ChEBI" id="CHEBI:18259"/>
        <dbReference type="ChEBI" id="CHEBI:58223"/>
        <dbReference type="ChEBI" id="CHEBI:62571"/>
        <dbReference type="ChEBI" id="CHEBI:66914"/>
    </reaction>
    <physiologicalReaction direction="left-to-right" evidence="13">
        <dbReference type="Rhea" id="RHEA:41997"/>
    </physiologicalReaction>
</comment>
<evidence type="ECO:0000256" key="1">
    <source>
        <dbReference type="ARBA" id="ARBA00004323"/>
    </source>
</evidence>
<dbReference type="FunFam" id="3.90.550.50:FF:000001">
    <property type="entry name" value="Hexosyltransferase"/>
    <property type="match status" value="1"/>
</dbReference>
<reference evidence="16" key="3">
    <citation type="submission" date="2025-09" db="UniProtKB">
        <authorList>
            <consortium name="Ensembl"/>
        </authorList>
    </citation>
    <scope>IDENTIFICATION</scope>
</reference>
<evidence type="ECO:0000256" key="2">
    <source>
        <dbReference type="ARBA" id="ARBA00004922"/>
    </source>
</evidence>
<dbReference type="STRING" id="13616.ENSMODP00000043596"/>
<keyword evidence="5" id="KW-0808">Transferase</keyword>
<dbReference type="GO" id="GO:0000139">
    <property type="term" value="C:Golgi membrane"/>
    <property type="evidence" value="ECO:0000318"/>
    <property type="project" value="GO_Central"/>
</dbReference>
<protein>
    <recommendedName>
        <fullName evidence="14">Hexosyltransferase</fullName>
        <ecNumber evidence="14">2.4.1.-</ecNumber>
    </recommendedName>
</protein>
<dbReference type="Bgee" id="ENSMODG00000038204">
    <property type="expression patterns" value="Expressed in spermatocyte and 7 other cell types or tissues"/>
</dbReference>
<evidence type="ECO:0000256" key="15">
    <source>
        <dbReference type="SAM" id="MobiDB-lite"/>
    </source>
</evidence>
<reference evidence="16" key="2">
    <citation type="submission" date="2025-08" db="UniProtKB">
        <authorList>
            <consortium name="Ensembl"/>
        </authorList>
    </citation>
    <scope>IDENTIFICATION</scope>
</reference>
<dbReference type="InParanoid" id="A0A5F8G869"/>
<dbReference type="Pfam" id="PF01762">
    <property type="entry name" value="Galactosyl_T"/>
    <property type="match status" value="1"/>
</dbReference>
<evidence type="ECO:0000313" key="16">
    <source>
        <dbReference type="Ensembl" id="ENSMODP00000043596.1"/>
    </source>
</evidence>
<dbReference type="AlphaFoldDB" id="A0A5F8G869"/>
<evidence type="ECO:0000256" key="11">
    <source>
        <dbReference type="ARBA" id="ARBA00023136"/>
    </source>
</evidence>
<evidence type="ECO:0000256" key="8">
    <source>
        <dbReference type="ARBA" id="ARBA00022989"/>
    </source>
</evidence>
<feature type="transmembrane region" description="Helical" evidence="14">
    <location>
        <begin position="110"/>
        <end position="128"/>
    </location>
</feature>
<dbReference type="InterPro" id="IPR002659">
    <property type="entry name" value="Glyco_trans_31"/>
</dbReference>
<evidence type="ECO:0000256" key="9">
    <source>
        <dbReference type="ARBA" id="ARBA00023034"/>
    </source>
</evidence>
<evidence type="ECO:0000256" key="6">
    <source>
        <dbReference type="ARBA" id="ARBA00022692"/>
    </source>
</evidence>
<dbReference type="PANTHER" id="PTHR11214">
    <property type="entry name" value="BETA-1,3-N-ACETYLGLUCOSAMINYLTRANSFERASE"/>
    <property type="match status" value="1"/>
</dbReference>
<evidence type="ECO:0000256" key="12">
    <source>
        <dbReference type="ARBA" id="ARBA00023180"/>
    </source>
</evidence>
<dbReference type="OMA" id="VEWICTY"/>
<keyword evidence="6 14" id="KW-0812">Transmembrane</keyword>
<dbReference type="GO" id="GO:0008499">
    <property type="term" value="F:N-acetyl-beta-D-glucosaminide beta-(1,3)-galactosyltransferase activity"/>
    <property type="evidence" value="ECO:0000318"/>
    <property type="project" value="GO_Central"/>
</dbReference>
<dbReference type="Ensembl" id="ENSMODT00000068969.1">
    <property type="protein sequence ID" value="ENSMODP00000043596.1"/>
    <property type="gene ID" value="ENSMODG00000038204.1"/>
</dbReference>
<comment type="pathway">
    <text evidence="2">Protein modification; protein glycosylation.</text>
</comment>
<dbReference type="PANTHER" id="PTHR11214:SF265">
    <property type="entry name" value="BETA-1,3-GALACTOSYLTRANSFERASE 5"/>
    <property type="match status" value="1"/>
</dbReference>
<keyword evidence="17" id="KW-1185">Reference proteome</keyword>
<dbReference type="GO" id="GO:0006629">
    <property type="term" value="P:lipid metabolic process"/>
    <property type="evidence" value="ECO:0007669"/>
    <property type="project" value="UniProtKB-KW"/>
</dbReference>
<evidence type="ECO:0000256" key="4">
    <source>
        <dbReference type="ARBA" id="ARBA00022676"/>
    </source>
</evidence>
<accession>A0A5F8G869</accession>
<dbReference type="FunCoup" id="A0A5F8G869">
    <property type="interactions" value="233"/>
</dbReference>
<keyword evidence="10" id="KW-0443">Lipid metabolism</keyword>
<evidence type="ECO:0000256" key="3">
    <source>
        <dbReference type="ARBA" id="ARBA00008661"/>
    </source>
</evidence>
<feature type="compositionally biased region" description="Polar residues" evidence="15">
    <location>
        <begin position="29"/>
        <end position="47"/>
    </location>
</feature>
<name>A0A5F8G869_MONDO</name>
<dbReference type="Proteomes" id="UP000002280">
    <property type="component" value="Chromosome 4"/>
</dbReference>
<sequence>MGNLHPDDQGEEMAPKWFKIQMDISQVSHTDADVSGSTQELSRSQPQPAGKQDNEAAGLFREILWSWLKINLHKRNGIKKDHRDDLNNAKRAHRSSNQKPIQMVYQKIKMIHAFIIILVVSCLCLLIFKMSSTEICILCIRKEGTILFKKHSGNFLQLPDIDCGKNPPFLIVMVTSSHNQVEARMAIRETWGRERSVNGKRIITYFLLGITSPKDDYVVTQESQKYRDIIQKDFLDVYFNLTLKTMMGIEWVHHFCPQSDFVMKTDSDMFVNVYYLTELLLRKNRTTRFFTGFLKMNEFPIRRPFNKWYVSTYEYPWKKYPPFCSGTGYVFSSDIASDVYNVSEKVPFIKLEDVFMGLCLAELKINLEELHSEQTFFPDGLEFSTCRFKKIVTCHFVKPSELLVYWKALERSLDEKCPAD</sequence>
<evidence type="ECO:0000256" key="14">
    <source>
        <dbReference type="RuleBase" id="RU363063"/>
    </source>
</evidence>
<feature type="region of interest" description="Disordered" evidence="15">
    <location>
        <begin position="29"/>
        <end position="52"/>
    </location>
</feature>
<evidence type="ECO:0000256" key="5">
    <source>
        <dbReference type="ARBA" id="ARBA00022679"/>
    </source>
</evidence>
<evidence type="ECO:0000256" key="7">
    <source>
        <dbReference type="ARBA" id="ARBA00022968"/>
    </source>
</evidence>
<keyword evidence="11 14" id="KW-0472">Membrane</keyword>
<keyword evidence="8 14" id="KW-1133">Transmembrane helix</keyword>
<organism evidence="16 17">
    <name type="scientific">Monodelphis domestica</name>
    <name type="common">Gray short-tailed opossum</name>
    <dbReference type="NCBI Taxonomy" id="13616"/>
    <lineage>
        <taxon>Eukaryota</taxon>
        <taxon>Metazoa</taxon>
        <taxon>Chordata</taxon>
        <taxon>Craniata</taxon>
        <taxon>Vertebrata</taxon>
        <taxon>Euteleostomi</taxon>
        <taxon>Mammalia</taxon>
        <taxon>Metatheria</taxon>
        <taxon>Didelphimorphia</taxon>
        <taxon>Didelphidae</taxon>
        <taxon>Monodelphis</taxon>
    </lineage>
</organism>